<accession>A0A6G1HKM8</accession>
<dbReference type="Proteomes" id="UP000799640">
    <property type="component" value="Unassembled WGS sequence"/>
</dbReference>
<reference evidence="3" key="1">
    <citation type="journal article" date="2020" name="Stud. Mycol.">
        <title>101 Dothideomycetes genomes: a test case for predicting lifestyles and emergence of pathogens.</title>
        <authorList>
            <person name="Haridas S."/>
            <person name="Albert R."/>
            <person name="Binder M."/>
            <person name="Bloem J."/>
            <person name="Labutti K."/>
            <person name="Salamov A."/>
            <person name="Andreopoulos B."/>
            <person name="Baker S."/>
            <person name="Barry K."/>
            <person name="Bills G."/>
            <person name="Bluhm B."/>
            <person name="Cannon C."/>
            <person name="Castanera R."/>
            <person name="Culley D."/>
            <person name="Daum C."/>
            <person name="Ezra D."/>
            <person name="Gonzalez J."/>
            <person name="Henrissat B."/>
            <person name="Kuo A."/>
            <person name="Liang C."/>
            <person name="Lipzen A."/>
            <person name="Lutzoni F."/>
            <person name="Magnuson J."/>
            <person name="Mondo S."/>
            <person name="Nolan M."/>
            <person name="Ohm R."/>
            <person name="Pangilinan J."/>
            <person name="Park H.-J."/>
            <person name="Ramirez L."/>
            <person name="Alfaro M."/>
            <person name="Sun H."/>
            <person name="Tritt A."/>
            <person name="Yoshinaga Y."/>
            <person name="Zwiers L.-H."/>
            <person name="Turgeon B."/>
            <person name="Goodwin S."/>
            <person name="Spatafora J."/>
            <person name="Crous P."/>
            <person name="Grigoriev I."/>
        </authorList>
    </citation>
    <scope>NUCLEOTIDE SEQUENCE</scope>
    <source>
        <strain evidence="3">CBS 262.69</strain>
    </source>
</reference>
<feature type="coiled-coil region" evidence="1">
    <location>
        <begin position="449"/>
        <end position="512"/>
    </location>
</feature>
<dbReference type="EMBL" id="ML996707">
    <property type="protein sequence ID" value="KAF2396451.1"/>
    <property type="molecule type" value="Genomic_DNA"/>
</dbReference>
<organism evidence="3 4">
    <name type="scientific">Trichodelitschia bisporula</name>
    <dbReference type="NCBI Taxonomy" id="703511"/>
    <lineage>
        <taxon>Eukaryota</taxon>
        <taxon>Fungi</taxon>
        <taxon>Dikarya</taxon>
        <taxon>Ascomycota</taxon>
        <taxon>Pezizomycotina</taxon>
        <taxon>Dothideomycetes</taxon>
        <taxon>Dothideomycetes incertae sedis</taxon>
        <taxon>Phaeotrichales</taxon>
        <taxon>Phaeotrichaceae</taxon>
        <taxon>Trichodelitschia</taxon>
    </lineage>
</organism>
<feature type="region of interest" description="Disordered" evidence="2">
    <location>
        <begin position="553"/>
        <end position="587"/>
    </location>
</feature>
<proteinExistence type="predicted"/>
<feature type="compositionally biased region" description="Basic and acidic residues" evidence="2">
    <location>
        <begin position="561"/>
        <end position="572"/>
    </location>
</feature>
<evidence type="ECO:0000256" key="2">
    <source>
        <dbReference type="SAM" id="MobiDB-lite"/>
    </source>
</evidence>
<dbReference type="OrthoDB" id="5369448at2759"/>
<feature type="compositionally biased region" description="Low complexity" evidence="2">
    <location>
        <begin position="37"/>
        <end position="50"/>
    </location>
</feature>
<feature type="compositionally biased region" description="Polar residues" evidence="2">
    <location>
        <begin position="342"/>
        <end position="353"/>
    </location>
</feature>
<feature type="region of interest" description="Disordered" evidence="2">
    <location>
        <begin position="342"/>
        <end position="365"/>
    </location>
</feature>
<evidence type="ECO:0000256" key="1">
    <source>
        <dbReference type="SAM" id="Coils"/>
    </source>
</evidence>
<feature type="region of interest" description="Disordered" evidence="2">
    <location>
        <begin position="788"/>
        <end position="810"/>
    </location>
</feature>
<feature type="region of interest" description="Disordered" evidence="2">
    <location>
        <begin position="93"/>
        <end position="155"/>
    </location>
</feature>
<sequence>MPFAVESSQQHDISLATSTHHLATLPGTIAAMRDRSSSPPSFSELPSPKSISQRNSMTLRRYPTHSRGNSADLPSVSQTRNVSAAYTSISSIPPSIAPSTNFTAHQPRKTPRPPFRTPSEVQALRMASPSVVGSPKASTSRKWPAHAGDELIPSHPSDIILSRHRAETIENTESQFGDDRVTTRRMATFDGSDDRDEEDLNVQIRRDLQKLEMLMQGHQRMGSIDPGPPSPVLSDLPVSQYDSKPKSGPLILLHVTILPAREPIWLQHTFRDVVPPHVLDNWSLLWEQLNPTIMTRGVLISHPGDEYDLLEERLLEALELCTPRVLSDGHFLVHGVPGDFSSDSPADTDSGVGSSAGGSKRSSLNGDMRQSAALIRMSGASSEGSDICCSECAAPLRLPGRGTGSGTRRWDVRFYASNGLVRAGAWGACWHDMERVDVEIEPWIPLDLRRELDRKVAEEKDKMREERLSMENIVAQARLDVEMARVEADGRVQEAETKAEICEERARQVQFERDTAGDDTRKIQDLEEELALEVNSVGAAHAVVMLVEEKLTGVGPSDTSKSQDSDPSEMRKTPSQPTTKDFPKAESSKASTVPLSTLLKNYLYLLATSRRNITICCLALLVMFMTLRSGLPTIEPSVLSTNRLLLNSSNDGDVLVQPQVLRVVTTTAVEFSMVAVISTATVLSTEIQTLTSTAVSTATETVTSRITEQMTDTVRDVVFSTILALPPVVSFALQAPFLVQDAAIEATAVEEIPAGESIDTVGVSQAQETTSDSISLNEALDEDVAFELTSESTSTEPISKTAPVEDASDETPAKAIDDVNAQTHEVDAEGPRLEQTCLVETSFSKLLQSTALDSLRPSIAVSTSPRPSSLTSAIQPPLDILNPLPVCSPAEDRIPVSPTPFTTTSPNPSQFCIPSNAPLILLTSLAIHQDTLQSLPHPPTSSSPNPFLNTCPTSAPVALLPHENDAHAPNARAHLTPSDQGPQ</sequence>
<feature type="region of interest" description="Disordered" evidence="2">
    <location>
        <begin position="961"/>
        <end position="983"/>
    </location>
</feature>
<gene>
    <name evidence="3" type="ORF">EJ06DRAFT_534175</name>
</gene>
<protein>
    <submittedName>
        <fullName evidence="3">Uncharacterized protein</fullName>
    </submittedName>
</protein>
<evidence type="ECO:0000313" key="4">
    <source>
        <dbReference type="Proteomes" id="UP000799640"/>
    </source>
</evidence>
<keyword evidence="4" id="KW-1185">Reference proteome</keyword>
<dbReference type="AlphaFoldDB" id="A0A6G1HKM8"/>
<feature type="compositionally biased region" description="Polar residues" evidence="2">
    <location>
        <begin position="789"/>
        <end position="798"/>
    </location>
</feature>
<keyword evidence="1" id="KW-0175">Coiled coil</keyword>
<name>A0A6G1HKM8_9PEZI</name>
<evidence type="ECO:0000313" key="3">
    <source>
        <dbReference type="EMBL" id="KAF2396451.1"/>
    </source>
</evidence>
<feature type="region of interest" description="Disordered" evidence="2">
    <location>
        <begin position="31"/>
        <end position="55"/>
    </location>
</feature>